<evidence type="ECO:0000256" key="10">
    <source>
        <dbReference type="SAM" id="MobiDB-lite"/>
    </source>
</evidence>
<dbReference type="Gene3D" id="2.60.120.10">
    <property type="entry name" value="Jelly Rolls"/>
    <property type="match status" value="1"/>
</dbReference>
<organism evidence="13 14">
    <name type="scientific">Gemmobacter lanyuensis</name>
    <dbReference type="NCBI Taxonomy" id="1054497"/>
    <lineage>
        <taxon>Bacteria</taxon>
        <taxon>Pseudomonadati</taxon>
        <taxon>Pseudomonadota</taxon>
        <taxon>Alphaproteobacteria</taxon>
        <taxon>Rhodobacterales</taxon>
        <taxon>Paracoccaceae</taxon>
        <taxon>Gemmobacter</taxon>
    </lineage>
</organism>
<dbReference type="Pfam" id="PF00027">
    <property type="entry name" value="cNMP_binding"/>
    <property type="match status" value="1"/>
</dbReference>
<evidence type="ECO:0000313" key="13">
    <source>
        <dbReference type="EMBL" id="GGW40497.1"/>
    </source>
</evidence>
<evidence type="ECO:0000256" key="8">
    <source>
        <dbReference type="ARBA" id="ARBA00023136"/>
    </source>
</evidence>
<keyword evidence="5 11" id="KW-1133">Transmembrane helix</keyword>
<keyword evidence="7" id="KW-0406">Ion transport</keyword>
<dbReference type="InterPro" id="IPR018488">
    <property type="entry name" value="cNMP-bd_CS"/>
</dbReference>
<feature type="transmembrane region" description="Helical" evidence="11">
    <location>
        <begin position="209"/>
        <end position="232"/>
    </location>
</feature>
<keyword evidence="3" id="KW-1003">Cell membrane</keyword>
<evidence type="ECO:0000256" key="1">
    <source>
        <dbReference type="ARBA" id="ARBA00004651"/>
    </source>
</evidence>
<dbReference type="CDD" id="cd00038">
    <property type="entry name" value="CAP_ED"/>
    <property type="match status" value="1"/>
</dbReference>
<dbReference type="Proteomes" id="UP000628984">
    <property type="component" value="Unassembled WGS sequence"/>
</dbReference>
<keyword evidence="6" id="KW-0915">Sodium</keyword>
<dbReference type="InterPro" id="IPR000595">
    <property type="entry name" value="cNMP-bd_dom"/>
</dbReference>
<dbReference type="GO" id="GO:0015386">
    <property type="term" value="F:potassium:proton antiporter activity"/>
    <property type="evidence" value="ECO:0007669"/>
    <property type="project" value="TreeGrafter"/>
</dbReference>
<evidence type="ECO:0000256" key="3">
    <source>
        <dbReference type="ARBA" id="ARBA00022475"/>
    </source>
</evidence>
<dbReference type="GO" id="GO:0015385">
    <property type="term" value="F:sodium:proton antiporter activity"/>
    <property type="evidence" value="ECO:0007669"/>
    <property type="project" value="InterPro"/>
</dbReference>
<evidence type="ECO:0000256" key="2">
    <source>
        <dbReference type="ARBA" id="ARBA00022448"/>
    </source>
</evidence>
<feature type="transmembrane region" description="Helical" evidence="11">
    <location>
        <begin position="401"/>
        <end position="420"/>
    </location>
</feature>
<accession>A0A918MP81</accession>
<dbReference type="PANTHER" id="PTHR10110:SF86">
    <property type="entry name" value="SODIUM_HYDROGEN EXCHANGER 7"/>
    <property type="match status" value="1"/>
</dbReference>
<gene>
    <name evidence="13" type="ORF">GCM10011452_31110</name>
</gene>
<proteinExistence type="predicted"/>
<dbReference type="PROSITE" id="PS50042">
    <property type="entry name" value="CNMP_BINDING_3"/>
    <property type="match status" value="1"/>
</dbReference>
<reference evidence="13" key="1">
    <citation type="journal article" date="2014" name="Int. J. Syst. Evol. Microbiol.">
        <title>Complete genome sequence of Corynebacterium casei LMG S-19264T (=DSM 44701T), isolated from a smear-ripened cheese.</title>
        <authorList>
            <consortium name="US DOE Joint Genome Institute (JGI-PGF)"/>
            <person name="Walter F."/>
            <person name="Albersmeier A."/>
            <person name="Kalinowski J."/>
            <person name="Ruckert C."/>
        </authorList>
    </citation>
    <scope>NUCLEOTIDE SEQUENCE</scope>
    <source>
        <strain evidence="13">KCTC 23714</strain>
    </source>
</reference>
<feature type="transmembrane region" description="Helical" evidence="11">
    <location>
        <begin position="300"/>
        <end position="321"/>
    </location>
</feature>
<feature type="transmembrane region" description="Helical" evidence="11">
    <location>
        <begin position="370"/>
        <end position="389"/>
    </location>
</feature>
<dbReference type="PROSITE" id="PS00888">
    <property type="entry name" value="CNMP_BINDING_1"/>
    <property type="match status" value="1"/>
</dbReference>
<comment type="subcellular location">
    <subcellularLocation>
        <location evidence="1">Cell membrane</location>
        <topology evidence="1">Multi-pass membrane protein</topology>
    </subcellularLocation>
</comment>
<dbReference type="GO" id="GO:0051453">
    <property type="term" value="P:regulation of intracellular pH"/>
    <property type="evidence" value="ECO:0007669"/>
    <property type="project" value="TreeGrafter"/>
</dbReference>
<evidence type="ECO:0000313" key="14">
    <source>
        <dbReference type="Proteomes" id="UP000628984"/>
    </source>
</evidence>
<dbReference type="InterPro" id="IPR014710">
    <property type="entry name" value="RmlC-like_jellyroll"/>
</dbReference>
<feature type="transmembrane region" description="Helical" evidence="11">
    <location>
        <begin position="178"/>
        <end position="197"/>
    </location>
</feature>
<evidence type="ECO:0000256" key="7">
    <source>
        <dbReference type="ARBA" id="ARBA00023065"/>
    </source>
</evidence>
<dbReference type="InterPro" id="IPR018490">
    <property type="entry name" value="cNMP-bd_dom_sf"/>
</dbReference>
<feature type="domain" description="Cyclic nucleotide-binding" evidence="12">
    <location>
        <begin position="716"/>
        <end position="830"/>
    </location>
</feature>
<dbReference type="GO" id="GO:0098719">
    <property type="term" value="P:sodium ion import across plasma membrane"/>
    <property type="evidence" value="ECO:0007669"/>
    <property type="project" value="TreeGrafter"/>
</dbReference>
<name>A0A918MP81_9RHOB</name>
<feature type="transmembrane region" description="Helical" evidence="11">
    <location>
        <begin position="136"/>
        <end position="157"/>
    </location>
</feature>
<feature type="transmembrane region" description="Helical" evidence="11">
    <location>
        <begin position="41"/>
        <end position="62"/>
    </location>
</feature>
<dbReference type="Pfam" id="PF00999">
    <property type="entry name" value="Na_H_Exchanger"/>
    <property type="match status" value="1"/>
</dbReference>
<dbReference type="SMART" id="SM00100">
    <property type="entry name" value="cNMP"/>
    <property type="match status" value="1"/>
</dbReference>
<dbReference type="SUPFAM" id="SSF51206">
    <property type="entry name" value="cAMP-binding domain-like"/>
    <property type="match status" value="1"/>
</dbReference>
<dbReference type="AlphaFoldDB" id="A0A918MP81"/>
<keyword evidence="4 11" id="KW-0812">Transmembrane</keyword>
<evidence type="ECO:0000256" key="4">
    <source>
        <dbReference type="ARBA" id="ARBA00022692"/>
    </source>
</evidence>
<dbReference type="InterPro" id="IPR018422">
    <property type="entry name" value="Cation/H_exchanger_CPA1"/>
</dbReference>
<evidence type="ECO:0000259" key="12">
    <source>
        <dbReference type="PROSITE" id="PS50042"/>
    </source>
</evidence>
<dbReference type="EMBL" id="BMYQ01000012">
    <property type="protein sequence ID" value="GGW40497.1"/>
    <property type="molecule type" value="Genomic_DNA"/>
</dbReference>
<comment type="caution">
    <text evidence="13">The sequence shown here is derived from an EMBL/GenBank/DDBJ whole genome shotgun (WGS) entry which is preliminary data.</text>
</comment>
<keyword evidence="2" id="KW-0813">Transport</keyword>
<evidence type="ECO:0000256" key="11">
    <source>
        <dbReference type="SAM" id="Phobius"/>
    </source>
</evidence>
<feature type="transmembrane region" description="Helical" evidence="11">
    <location>
        <begin position="82"/>
        <end position="101"/>
    </location>
</feature>
<sequence length="844" mass="92641">MALRAYPVGMDIVLVVSSIAILFVVIALAEPLAERLRLPYSVVLAVVGSALGALSVAVSATLGDTLSPEVQALLALPIRSSVFLYIFLPTLIFQVALGLDLRRMLDDWVPILVMAVLAVIVATVFVGGALAPFTAMPLLACLLLGAIVSTTDPSAVVSIFRSLSTPQRLARIVEGESLLNDAAAIALFGFFLTFVMAGVPNPTLRDAFIGLPTIILSGIFTGWVMARLALWLMGRLAVWPLAQLSLSVAVPYATYVVADHVLHASGVVAVVVAGMTLNWLGPGRLAPATWTYLREVWDLLAHWAGALIFVMASLLIPRLLGDARLTDLFLILVVVAGATAARVVVLWGVLPLLSHFGLSPQVERPYRITMLWGGLRGAVTLALALAVTENWRVPADVRREVGILATGFTLFTLFVQGATLRKVIRRLGLARLAPMDLALSRQVVAVALQNVREEVAAVVKGHNLTRDIVRSEAKAFAQRLDQAVELADIMAEIRDKDRIPLGLVALSGRERDLVLEAFRDQELGPAEAEVMLANVDRLIEGTRAAGRAGYNRAARRAIGYGRRHRMAVALHNRLRLSRPLASLTASRFEMLLNQRLILAELHAYLDGKIRRIHGRRVAELLHKMLTARQEANEQALEGLRLQYPGYAEELERRFIRRLQLRLEEREYDTLLNDGLIGRELHTALRQSLSDLRRRLKERPKLDLMVQKSEMLRQLPALAGLDAAQLRVMQRGIATVYAQPGEVLIRKGDAARHVFFIASGAVEAAMAGQVQRLGRGEIFGQLGVLTRRPRRAQVTAITHCTLLRLDETRFLDLLNRNETLRQAVEESTRRRGMMEQGPPAPPPAA</sequence>
<reference evidence="13" key="2">
    <citation type="submission" date="2020-09" db="EMBL/GenBank/DDBJ databases">
        <authorList>
            <person name="Sun Q."/>
            <person name="Kim S."/>
        </authorList>
    </citation>
    <scope>NUCLEOTIDE SEQUENCE</scope>
    <source>
        <strain evidence="13">KCTC 23714</strain>
    </source>
</reference>
<protein>
    <submittedName>
        <fullName evidence="13">Sodium:proton antiporter</fullName>
    </submittedName>
</protein>
<dbReference type="Gene3D" id="6.10.140.1330">
    <property type="match status" value="1"/>
</dbReference>
<feature type="transmembrane region" description="Helical" evidence="11">
    <location>
        <begin position="12"/>
        <end position="29"/>
    </location>
</feature>
<dbReference type="GO" id="GO:0005886">
    <property type="term" value="C:plasma membrane"/>
    <property type="evidence" value="ECO:0007669"/>
    <property type="project" value="UniProtKB-SubCell"/>
</dbReference>
<feature type="transmembrane region" description="Helical" evidence="11">
    <location>
        <begin position="328"/>
        <end position="350"/>
    </location>
</feature>
<feature type="transmembrane region" description="Helical" evidence="11">
    <location>
        <begin position="108"/>
        <end position="130"/>
    </location>
</feature>
<evidence type="ECO:0000256" key="9">
    <source>
        <dbReference type="ARBA" id="ARBA00023201"/>
    </source>
</evidence>
<evidence type="ECO:0000256" key="6">
    <source>
        <dbReference type="ARBA" id="ARBA00023053"/>
    </source>
</evidence>
<keyword evidence="9" id="KW-0739">Sodium transport</keyword>
<feature type="region of interest" description="Disordered" evidence="10">
    <location>
        <begin position="824"/>
        <end position="844"/>
    </location>
</feature>
<evidence type="ECO:0000256" key="5">
    <source>
        <dbReference type="ARBA" id="ARBA00022989"/>
    </source>
</evidence>
<dbReference type="PANTHER" id="PTHR10110">
    <property type="entry name" value="SODIUM/HYDROGEN EXCHANGER"/>
    <property type="match status" value="1"/>
</dbReference>
<keyword evidence="8 11" id="KW-0472">Membrane</keyword>
<keyword evidence="14" id="KW-1185">Reference proteome</keyword>
<dbReference type="InterPro" id="IPR006153">
    <property type="entry name" value="Cation/H_exchanger_TM"/>
</dbReference>